<dbReference type="PANTHER" id="PTHR23151">
    <property type="entry name" value="DIHYDROLIPOAMIDE ACETYL/SUCCINYL-TRANSFERASE-RELATED"/>
    <property type="match status" value="1"/>
</dbReference>
<name>A0A3A4P832_ABYX5</name>
<dbReference type="CDD" id="cd06849">
    <property type="entry name" value="lipoyl_domain"/>
    <property type="match status" value="1"/>
</dbReference>
<dbReference type="EMBL" id="QZKU01000021">
    <property type="protein sequence ID" value="RJP25550.1"/>
    <property type="molecule type" value="Genomic_DNA"/>
</dbReference>
<dbReference type="InterPro" id="IPR004167">
    <property type="entry name" value="PSBD"/>
</dbReference>
<dbReference type="Pfam" id="PF00364">
    <property type="entry name" value="Biotin_lipoyl"/>
    <property type="match status" value="1"/>
</dbReference>
<dbReference type="PROSITE" id="PS50968">
    <property type="entry name" value="BIOTINYL_LIPOYL"/>
    <property type="match status" value="1"/>
</dbReference>
<dbReference type="Gene3D" id="4.10.320.10">
    <property type="entry name" value="E3-binding domain"/>
    <property type="match status" value="2"/>
</dbReference>
<comment type="cofactor">
    <cofactor evidence="1 4">
        <name>(R)-lipoate</name>
        <dbReference type="ChEBI" id="CHEBI:83088"/>
    </cofactor>
</comment>
<dbReference type="Gene3D" id="2.40.50.100">
    <property type="match status" value="1"/>
</dbReference>
<dbReference type="AlphaFoldDB" id="A0A3A4P832"/>
<dbReference type="InterPro" id="IPR045257">
    <property type="entry name" value="E2/Pdx1"/>
</dbReference>
<dbReference type="InterPro" id="IPR036625">
    <property type="entry name" value="E3-bd_dom_sf"/>
</dbReference>
<dbReference type="GO" id="GO:0006086">
    <property type="term" value="P:pyruvate decarboxylation to acetyl-CoA"/>
    <property type="evidence" value="ECO:0007669"/>
    <property type="project" value="InterPro"/>
</dbReference>
<dbReference type="InterPro" id="IPR023213">
    <property type="entry name" value="CAT-like_dom_sf"/>
</dbReference>
<dbReference type="Pfam" id="PF00198">
    <property type="entry name" value="2-oxoacid_dh"/>
    <property type="match status" value="1"/>
</dbReference>
<dbReference type="PANTHER" id="PTHR23151:SF90">
    <property type="entry name" value="DIHYDROLIPOYLLYSINE-RESIDUE ACETYLTRANSFERASE COMPONENT OF PYRUVATE DEHYDROGENASE COMPLEX, MITOCHONDRIAL-RELATED"/>
    <property type="match status" value="1"/>
</dbReference>
<dbReference type="SUPFAM" id="SSF47005">
    <property type="entry name" value="Peripheral subunit-binding domain of 2-oxo acid dehydrogenase complex"/>
    <property type="match status" value="2"/>
</dbReference>
<evidence type="ECO:0000259" key="6">
    <source>
        <dbReference type="PROSITE" id="PS50968"/>
    </source>
</evidence>
<evidence type="ECO:0000313" key="9">
    <source>
        <dbReference type="Proteomes" id="UP000265882"/>
    </source>
</evidence>
<sequence length="555" mass="62390">MAAEVIMPRLSDTMEEGRIIKWLKKVGDPVKEGELLLEVETDKADIEVEAFDTGILIEITAEEGETIKVGEKIGLIGSKEEAKGIRKPAAPAEEAHPAKPERPPRAEKAEEEEKPEESAAVEEILEEEAKAEAPEKEKAKRATEEEKRKREEEQRRKKEERKEEERYRREEEERRKEYAEEARRRAEELKEKPRRPEPAVSIHMDQRTAIDKFVARRAPGKATVSPLARELAQKHDIDLSQITGTGPGGEIVKRDIEQAVSAKAKAGPAAKIEVLRKAREVRATPLAVVLAEREGVDLEEVRGTGIDGRIRETDVKAYVARRCNERGEEFQELSLMRKTIARRMTLSKQTIPHFYLNMTIDMDAAVELRKKLNEGKKDEEKISYNDLIVKASALALEEVPEVNSTFVEEKVRVNKRINVGIATATPDGLVVPVIMDANRKSAADIAREARDKAERARKRKLRPDEYSNATFTVSNLGMFGIDHFTAIIDPGQSAILAVGALAQEPVVVDGQVRPKNLMRVTLSCDHRVVDGYVGTQFLIKLRELLEKPETLHAKS</sequence>
<comment type="caution">
    <text evidence="8">The sequence shown here is derived from an EMBL/GenBank/DDBJ whole genome shotgun (WGS) entry which is preliminary data.</text>
</comment>
<dbReference type="Pfam" id="PF02817">
    <property type="entry name" value="E3_binding"/>
    <property type="match status" value="2"/>
</dbReference>
<dbReference type="InterPro" id="IPR001078">
    <property type="entry name" value="2-oxoacid_DH_actylTfrase"/>
</dbReference>
<evidence type="ECO:0000256" key="2">
    <source>
        <dbReference type="ARBA" id="ARBA00007317"/>
    </source>
</evidence>
<dbReference type="InterPro" id="IPR000089">
    <property type="entry name" value="Biotin_lipoyl"/>
</dbReference>
<dbReference type="Gene3D" id="3.30.559.10">
    <property type="entry name" value="Chloramphenicol acetyltransferase-like domain"/>
    <property type="match status" value="1"/>
</dbReference>
<feature type="compositionally biased region" description="Acidic residues" evidence="5">
    <location>
        <begin position="109"/>
        <end position="126"/>
    </location>
</feature>
<dbReference type="PROSITE" id="PS51826">
    <property type="entry name" value="PSBD"/>
    <property type="match status" value="2"/>
</dbReference>
<evidence type="ECO:0000256" key="4">
    <source>
        <dbReference type="RuleBase" id="RU003423"/>
    </source>
</evidence>
<dbReference type="GO" id="GO:0016746">
    <property type="term" value="F:acyltransferase activity"/>
    <property type="evidence" value="ECO:0007669"/>
    <property type="project" value="UniProtKB-KW"/>
</dbReference>
<dbReference type="Proteomes" id="UP000265882">
    <property type="component" value="Unassembled WGS sequence"/>
</dbReference>
<evidence type="ECO:0000259" key="7">
    <source>
        <dbReference type="PROSITE" id="PS51826"/>
    </source>
</evidence>
<evidence type="ECO:0000313" key="8">
    <source>
        <dbReference type="EMBL" id="RJP25550.1"/>
    </source>
</evidence>
<evidence type="ECO:0000256" key="3">
    <source>
        <dbReference type="ARBA" id="ARBA00022823"/>
    </source>
</evidence>
<keyword evidence="4" id="KW-0808">Transferase</keyword>
<feature type="domain" description="Peripheral subunit-binding (PSBD)" evidence="7">
    <location>
        <begin position="223"/>
        <end position="260"/>
    </location>
</feature>
<comment type="similarity">
    <text evidence="2 4">Belongs to the 2-oxoacid dehydrogenase family.</text>
</comment>
<reference evidence="8 9" key="1">
    <citation type="journal article" date="2017" name="ISME J.">
        <title>Energy and carbon metabolisms in a deep terrestrial subsurface fluid microbial community.</title>
        <authorList>
            <person name="Momper L."/>
            <person name="Jungbluth S.P."/>
            <person name="Lee M.D."/>
            <person name="Amend J.P."/>
        </authorList>
    </citation>
    <scope>NUCLEOTIDE SEQUENCE [LARGE SCALE GENOMIC DNA]</scope>
    <source>
        <strain evidence="8">SURF_5</strain>
    </source>
</reference>
<gene>
    <name evidence="8" type="ORF">C4520_02250</name>
</gene>
<dbReference type="InterPro" id="IPR003016">
    <property type="entry name" value="2-oxoA_DH_lipoyl-BS"/>
</dbReference>
<dbReference type="EC" id="2.3.1.-" evidence="4"/>
<keyword evidence="4" id="KW-0012">Acyltransferase</keyword>
<feature type="domain" description="Peripheral subunit-binding (PSBD)" evidence="7">
    <location>
        <begin position="282"/>
        <end position="319"/>
    </location>
</feature>
<accession>A0A3A4P832</accession>
<dbReference type="SUPFAM" id="SSF52777">
    <property type="entry name" value="CoA-dependent acyltransferases"/>
    <property type="match status" value="1"/>
</dbReference>
<feature type="compositionally biased region" description="Basic and acidic residues" evidence="5">
    <location>
        <begin position="127"/>
        <end position="180"/>
    </location>
</feature>
<dbReference type="GO" id="GO:0045254">
    <property type="term" value="C:pyruvate dehydrogenase complex"/>
    <property type="evidence" value="ECO:0007669"/>
    <property type="project" value="InterPro"/>
</dbReference>
<organism evidence="8 9">
    <name type="scientific">Abyssobacteria bacterium (strain SURF_5)</name>
    <dbReference type="NCBI Taxonomy" id="2093360"/>
    <lineage>
        <taxon>Bacteria</taxon>
        <taxon>Pseudomonadati</taxon>
        <taxon>Candidatus Hydrogenedentota</taxon>
        <taxon>Candidatus Abyssobacteria</taxon>
    </lineage>
</organism>
<keyword evidence="3 4" id="KW-0450">Lipoyl</keyword>
<feature type="domain" description="Lipoyl-binding" evidence="6">
    <location>
        <begin position="2"/>
        <end position="77"/>
    </location>
</feature>
<feature type="region of interest" description="Disordered" evidence="5">
    <location>
        <begin position="81"/>
        <end position="180"/>
    </location>
</feature>
<evidence type="ECO:0000256" key="1">
    <source>
        <dbReference type="ARBA" id="ARBA00001938"/>
    </source>
</evidence>
<evidence type="ECO:0000256" key="5">
    <source>
        <dbReference type="SAM" id="MobiDB-lite"/>
    </source>
</evidence>
<dbReference type="SUPFAM" id="SSF51230">
    <property type="entry name" value="Single hybrid motif"/>
    <property type="match status" value="1"/>
</dbReference>
<protein>
    <recommendedName>
        <fullName evidence="4">Dihydrolipoamide acetyltransferase component of pyruvate dehydrogenase complex</fullName>
        <ecNumber evidence="4">2.3.1.-</ecNumber>
    </recommendedName>
</protein>
<feature type="compositionally biased region" description="Basic and acidic residues" evidence="5">
    <location>
        <begin position="93"/>
        <end position="108"/>
    </location>
</feature>
<dbReference type="PROSITE" id="PS00189">
    <property type="entry name" value="LIPOYL"/>
    <property type="match status" value="1"/>
</dbReference>
<proteinExistence type="inferred from homology"/>
<dbReference type="InterPro" id="IPR011053">
    <property type="entry name" value="Single_hybrid_motif"/>
</dbReference>